<feature type="region of interest" description="Disordered" evidence="1">
    <location>
        <begin position="229"/>
        <end position="307"/>
    </location>
</feature>
<reference evidence="2" key="1">
    <citation type="journal article" date="2014" name="Nat. Commun.">
        <title>The emerging biofuel crop Camelina sativa retains a highly undifferentiated hexaploid genome structure.</title>
        <authorList>
            <person name="Kagale S."/>
            <person name="Koh C."/>
            <person name="Nixon J."/>
            <person name="Bollina V."/>
            <person name="Clarke W.E."/>
            <person name="Tuteja R."/>
            <person name="Spillane C."/>
            <person name="Robinson S.J."/>
            <person name="Links M.G."/>
            <person name="Clarke C."/>
            <person name="Higgins E.E."/>
            <person name="Huebert T."/>
            <person name="Sharpe A.G."/>
            <person name="Parkin I.A."/>
        </authorList>
    </citation>
    <scope>NUCLEOTIDE SEQUENCE [LARGE SCALE GENOMIC DNA]</scope>
    <source>
        <strain evidence="2">cv. DH55</strain>
    </source>
</reference>
<sequence length="307" mass="33026">MDMTTCVARRTRSRTESYLNSILNKSKGISESEGTLNSRTRNKRGVSLRDACSPSPRKKKPRRRKVSEDDNDDDNDDGDVEFVRTDYPEGKREGVDGDNVGSNSVGLESKSLDCGDRVCDFDLDDVNLRGEEKTSNFDLEDDVVFVGTIPGDNEHVEGDNVGSPRVCVDDGDLRGEEKGSTLNPLSPDGDVVFIPGEKEHVEDGNVGSGICDILLNDILKGSEFDDVKGGSVEDLGTDSGEEFSGQDRDSGESDSDGEDADSDSSDYVVGSSDSSDVDSSDGDFVCSEDEEAETIDVAKEKKSPTAS</sequence>
<accession>A0ABM0WB71</accession>
<name>A0ABM0WB71_CAMSA</name>
<feature type="compositionally biased region" description="Basic and acidic residues" evidence="1">
    <location>
        <begin position="296"/>
        <end position="307"/>
    </location>
</feature>
<gene>
    <name evidence="3" type="primary">LOC104748530</name>
</gene>
<proteinExistence type="predicted"/>
<dbReference type="Proteomes" id="UP000694864">
    <property type="component" value="Chromosome 15"/>
</dbReference>
<feature type="region of interest" description="Disordered" evidence="1">
    <location>
        <begin position="25"/>
        <end position="103"/>
    </location>
</feature>
<protein>
    <submittedName>
        <fullName evidence="3">SNF2 domain-containing protein CLASSY 4-like</fullName>
    </submittedName>
</protein>
<evidence type="ECO:0000256" key="1">
    <source>
        <dbReference type="SAM" id="MobiDB-lite"/>
    </source>
</evidence>
<keyword evidence="2" id="KW-1185">Reference proteome</keyword>
<feature type="compositionally biased region" description="Basic residues" evidence="1">
    <location>
        <begin position="56"/>
        <end position="65"/>
    </location>
</feature>
<feature type="compositionally biased region" description="Polar residues" evidence="1">
    <location>
        <begin position="25"/>
        <end position="39"/>
    </location>
</feature>
<evidence type="ECO:0000313" key="3">
    <source>
        <dbReference type="RefSeq" id="XP_010468457.1"/>
    </source>
</evidence>
<organism evidence="2 3">
    <name type="scientific">Camelina sativa</name>
    <name type="common">False flax</name>
    <name type="synonym">Myagrum sativum</name>
    <dbReference type="NCBI Taxonomy" id="90675"/>
    <lineage>
        <taxon>Eukaryota</taxon>
        <taxon>Viridiplantae</taxon>
        <taxon>Streptophyta</taxon>
        <taxon>Embryophyta</taxon>
        <taxon>Tracheophyta</taxon>
        <taxon>Spermatophyta</taxon>
        <taxon>Magnoliopsida</taxon>
        <taxon>eudicotyledons</taxon>
        <taxon>Gunneridae</taxon>
        <taxon>Pentapetalae</taxon>
        <taxon>rosids</taxon>
        <taxon>malvids</taxon>
        <taxon>Brassicales</taxon>
        <taxon>Brassicaceae</taxon>
        <taxon>Camelineae</taxon>
        <taxon>Camelina</taxon>
    </lineage>
</organism>
<feature type="compositionally biased region" description="Basic and acidic residues" evidence="1">
    <location>
        <begin position="81"/>
        <end position="95"/>
    </location>
</feature>
<reference evidence="3" key="2">
    <citation type="submission" date="2025-08" db="UniProtKB">
        <authorList>
            <consortium name="RefSeq"/>
        </authorList>
    </citation>
    <scope>IDENTIFICATION</scope>
    <source>
        <tissue evidence="3">Leaf</tissue>
    </source>
</reference>
<feature type="compositionally biased region" description="Acidic residues" evidence="1">
    <location>
        <begin position="69"/>
        <end position="80"/>
    </location>
</feature>
<feature type="compositionally biased region" description="Low complexity" evidence="1">
    <location>
        <begin position="265"/>
        <end position="274"/>
    </location>
</feature>
<dbReference type="RefSeq" id="XP_010468457.1">
    <property type="nucleotide sequence ID" value="XM_010470155.1"/>
</dbReference>
<dbReference type="GeneID" id="104748530"/>
<feature type="compositionally biased region" description="Acidic residues" evidence="1">
    <location>
        <begin position="275"/>
        <end position="294"/>
    </location>
</feature>
<feature type="compositionally biased region" description="Acidic residues" evidence="1">
    <location>
        <begin position="252"/>
        <end position="264"/>
    </location>
</feature>
<evidence type="ECO:0000313" key="2">
    <source>
        <dbReference type="Proteomes" id="UP000694864"/>
    </source>
</evidence>